<evidence type="ECO:0000313" key="2">
    <source>
        <dbReference type="Proteomes" id="UP000070457"/>
    </source>
</evidence>
<gene>
    <name evidence="1" type="ORF">TR69_WS6001000236</name>
</gene>
<evidence type="ECO:0000313" key="1">
    <source>
        <dbReference type="EMBL" id="KXK27360.1"/>
    </source>
</evidence>
<dbReference type="Proteomes" id="UP000070457">
    <property type="component" value="Unassembled WGS sequence"/>
</dbReference>
<accession>A0A136M0C6</accession>
<sequence length="324" mass="35665">MVRAVYPYTVLSAAASLQGTLPLTALTASSISERKKQDYELEQNTHYYGVSEERDGVNNYRLNAISSDVHHRVPVVSHPFLPGDLNQTLMNAGNDINTWLHESFQPLAVKQLRTHIDNHPFGEPVQDTFLGSAIEGVVSVEQTLGLLWTMPQFTQDVTSVEQLLLKTVTTATGKHGFVNDFARVLPFSSLVGSVYRGSVPADMIELTEERGVTFWSLGSKQLSEYSRKQSESYWKKHVPCPAVYSLSAADHSSVRAFIGGPASETAFKLLNDYPYVTALDWTVFALCRQIAYRESGSASAELVTVAFADRSATLSASGLSGWTY</sequence>
<protein>
    <submittedName>
        <fullName evidence="1">Uncharacterized protein</fullName>
    </submittedName>
</protein>
<dbReference type="STRING" id="1617426.TR69_WS6001000236"/>
<reference evidence="1 2" key="1">
    <citation type="submission" date="2015-02" db="EMBL/GenBank/DDBJ databases">
        <title>Improved understanding of the partial-nitritation anammox process through 23 genomes representing the majority of the microbial community.</title>
        <authorList>
            <person name="Speth D.R."/>
            <person name="In T Zandt M."/>
            <person name="Guerrero Cruz S."/>
            <person name="Jetten M.S."/>
            <person name="Dutilh B.E."/>
        </authorList>
    </citation>
    <scope>NUCLEOTIDE SEQUENCE [LARGE SCALE GENOMIC DNA]</scope>
    <source>
        <strain evidence="1">OLB20</strain>
    </source>
</reference>
<organism evidence="1 2">
    <name type="scientific">candidate division WS6 bacterium OLB20</name>
    <dbReference type="NCBI Taxonomy" id="1617426"/>
    <lineage>
        <taxon>Bacteria</taxon>
        <taxon>Candidatus Dojkabacteria</taxon>
    </lineage>
</organism>
<proteinExistence type="predicted"/>
<comment type="caution">
    <text evidence="1">The sequence shown here is derived from an EMBL/GenBank/DDBJ whole genome shotgun (WGS) entry which is preliminary data.</text>
</comment>
<dbReference type="AlphaFoldDB" id="A0A136M0C6"/>
<dbReference type="EMBL" id="JYNZ01000002">
    <property type="protein sequence ID" value="KXK27360.1"/>
    <property type="molecule type" value="Genomic_DNA"/>
</dbReference>
<name>A0A136M0C6_9BACT</name>